<dbReference type="Proteomes" id="UP000032749">
    <property type="component" value="Chromosome"/>
</dbReference>
<dbReference type="Gene3D" id="3.30.1490.70">
    <property type="match status" value="1"/>
</dbReference>
<evidence type="ECO:0000256" key="3">
    <source>
        <dbReference type="ARBA" id="ARBA00022705"/>
    </source>
</evidence>
<dbReference type="SUPFAM" id="SSF56091">
    <property type="entry name" value="DNA ligase/mRNA capping enzyme, catalytic domain"/>
    <property type="match status" value="1"/>
</dbReference>
<evidence type="ECO:0000259" key="8">
    <source>
        <dbReference type="Pfam" id="PF14743"/>
    </source>
</evidence>
<protein>
    <submittedName>
        <fullName evidence="9">ATP dependent DNA ligase</fullName>
    </submittedName>
</protein>
<keyword evidence="3" id="KW-0235">DNA replication</keyword>
<dbReference type="GO" id="GO:0006310">
    <property type="term" value="P:DNA recombination"/>
    <property type="evidence" value="ECO:0007669"/>
    <property type="project" value="InterPro"/>
</dbReference>
<dbReference type="AlphaFoldDB" id="R4YNR5"/>
<dbReference type="Gene3D" id="2.40.50.140">
    <property type="entry name" value="Nucleic acid-binding proteins"/>
    <property type="match status" value="1"/>
</dbReference>
<dbReference type="STRING" id="698738.OLEAN_C25650"/>
<name>R4YNR5_OLEAN</name>
<dbReference type="InterPro" id="IPR012340">
    <property type="entry name" value="NA-bd_OB-fold"/>
</dbReference>
<evidence type="ECO:0000256" key="5">
    <source>
        <dbReference type="ARBA" id="ARBA00023204"/>
    </source>
</evidence>
<dbReference type="EMBL" id="FO203512">
    <property type="protein sequence ID" value="CCK76741.1"/>
    <property type="molecule type" value="Genomic_DNA"/>
</dbReference>
<dbReference type="GO" id="GO:0006260">
    <property type="term" value="P:DNA replication"/>
    <property type="evidence" value="ECO:0007669"/>
    <property type="project" value="UniProtKB-KW"/>
</dbReference>
<organism evidence="9 10">
    <name type="scientific">Oleispira antarctica RB-8</name>
    <dbReference type="NCBI Taxonomy" id="698738"/>
    <lineage>
        <taxon>Bacteria</taxon>
        <taxon>Pseudomonadati</taxon>
        <taxon>Pseudomonadota</taxon>
        <taxon>Gammaproteobacteria</taxon>
        <taxon>Oceanospirillales</taxon>
        <taxon>Oceanospirillaceae</taxon>
        <taxon>Oleispira</taxon>
    </lineage>
</organism>
<evidence type="ECO:0000256" key="4">
    <source>
        <dbReference type="ARBA" id="ARBA00022763"/>
    </source>
</evidence>
<sequence>MFKILYLVVAMMLAPFELMAEEKPPLMLANVLQNSSGIDLDPYWVSEKYDGVRAFWDGKRLISRQGNEYHAPAWFIADFPEVPLDGELWLAREQFDRLSGIVRKQQPIDDEWRHVRYMVFDLPHHSGTFNQRLLALQSLTLLPTHLVIIPQWRIASEEALLAQLDYFVKNKAEGLMLHDGRSLYSAKRSDDLLKLKPSFDCEAIVTGYEPGKGKYEGMMGAVWVEASLNDNEGKLIKQTFKIGSGFSDDDRKNPPAIGSEITFQYSGLTSTGKPRFARYLRVREDF</sequence>
<dbReference type="InterPro" id="IPR029319">
    <property type="entry name" value="DNA_ligase_OB"/>
</dbReference>
<feature type="domain" description="DNA ligase OB-like" evidence="8">
    <location>
        <begin position="210"/>
        <end position="283"/>
    </location>
</feature>
<evidence type="ECO:0000256" key="1">
    <source>
        <dbReference type="ARBA" id="ARBA00001968"/>
    </source>
</evidence>
<dbReference type="GO" id="GO:0003910">
    <property type="term" value="F:DNA ligase (ATP) activity"/>
    <property type="evidence" value="ECO:0007669"/>
    <property type="project" value="UniProtKB-EC"/>
</dbReference>
<feature type="domain" description="ATP-dependent DNA ligase family profile" evidence="7">
    <location>
        <begin position="41"/>
        <end position="196"/>
    </location>
</feature>
<dbReference type="CDD" id="cd07896">
    <property type="entry name" value="Adenylation_kDNA_ligase_like"/>
    <property type="match status" value="1"/>
</dbReference>
<dbReference type="Pfam" id="PF01068">
    <property type="entry name" value="DNA_ligase_A_M"/>
    <property type="match status" value="1"/>
</dbReference>
<evidence type="ECO:0000259" key="7">
    <source>
        <dbReference type="Pfam" id="PF01068"/>
    </source>
</evidence>
<dbReference type="OrthoDB" id="9782700at2"/>
<keyword evidence="5" id="KW-0234">DNA repair</keyword>
<evidence type="ECO:0000313" key="9">
    <source>
        <dbReference type="EMBL" id="CCK76741.1"/>
    </source>
</evidence>
<keyword evidence="2 9" id="KW-0436">Ligase</keyword>
<comment type="cofactor">
    <cofactor evidence="1">
        <name>a divalent metal cation</name>
        <dbReference type="ChEBI" id="CHEBI:60240"/>
    </cofactor>
</comment>
<keyword evidence="4" id="KW-0227">DNA damage</keyword>
<dbReference type="NCBIfam" id="NF006592">
    <property type="entry name" value="PRK09125.1"/>
    <property type="match status" value="1"/>
</dbReference>
<dbReference type="SUPFAM" id="SSF50249">
    <property type="entry name" value="Nucleic acid-binding proteins"/>
    <property type="match status" value="1"/>
</dbReference>
<dbReference type="KEGG" id="oai:OLEAN_C25650"/>
<dbReference type="GO" id="GO:0005524">
    <property type="term" value="F:ATP binding"/>
    <property type="evidence" value="ECO:0007669"/>
    <property type="project" value="InterPro"/>
</dbReference>
<dbReference type="PANTHER" id="PTHR47810">
    <property type="entry name" value="DNA LIGASE"/>
    <property type="match status" value="1"/>
</dbReference>
<accession>R4YNR5</accession>
<dbReference type="Pfam" id="PF14743">
    <property type="entry name" value="DNA_ligase_OB_2"/>
    <property type="match status" value="1"/>
</dbReference>
<keyword evidence="10" id="KW-1185">Reference proteome</keyword>
<dbReference type="Gene3D" id="3.30.470.30">
    <property type="entry name" value="DNA ligase/mRNA capping enzyme"/>
    <property type="match status" value="1"/>
</dbReference>
<dbReference type="HOGENOM" id="CLU_021047_0_0_6"/>
<comment type="catalytic activity">
    <reaction evidence="6">
        <text>ATP + (deoxyribonucleotide)n-3'-hydroxyl + 5'-phospho-(deoxyribonucleotide)m = (deoxyribonucleotide)n+m + AMP + diphosphate.</text>
        <dbReference type="EC" id="6.5.1.1"/>
    </reaction>
</comment>
<reference evidence="9 10" key="1">
    <citation type="journal article" date="2013" name="Nat. Commun.">
        <title>Genome sequence and functional genomic analysis of the oil-degrading bacterium Oleispira antarctica.</title>
        <authorList>
            <person name="Kube M."/>
            <person name="Chernikova T.N."/>
            <person name="Al-Ramahi Y."/>
            <person name="Beloqui A."/>
            <person name="Lopez-Cortez N."/>
            <person name="Guazzaroni M.E."/>
            <person name="Heipieper H.J."/>
            <person name="Klages S."/>
            <person name="Kotsyurbenko O.R."/>
            <person name="Langer I."/>
            <person name="Nechitaylo T.Y."/>
            <person name="Lunsdorf H."/>
            <person name="Fernandez M."/>
            <person name="Juarez S."/>
            <person name="Ciordia S."/>
            <person name="Singer A."/>
            <person name="Kagan O."/>
            <person name="Egorova O."/>
            <person name="Petit P.A."/>
            <person name="Stogios P."/>
            <person name="Kim Y."/>
            <person name="Tchigvintsev A."/>
            <person name="Flick R."/>
            <person name="Denaro R."/>
            <person name="Genovese M."/>
            <person name="Albar J.P."/>
            <person name="Reva O.N."/>
            <person name="Martinez-Gomariz M."/>
            <person name="Tran H."/>
            <person name="Ferrer M."/>
            <person name="Savchenko A."/>
            <person name="Yakunin A.F."/>
            <person name="Yakimov M.M."/>
            <person name="Golyshina O.V."/>
            <person name="Reinhardt R."/>
            <person name="Golyshin P.N."/>
        </authorList>
    </citation>
    <scope>NUCLEOTIDE SEQUENCE [LARGE SCALE GENOMIC DNA]</scope>
</reference>
<proteinExistence type="predicted"/>
<evidence type="ECO:0000256" key="6">
    <source>
        <dbReference type="ARBA" id="ARBA00034003"/>
    </source>
</evidence>
<dbReference type="InterPro" id="IPR050326">
    <property type="entry name" value="NAD_dep_DNA_ligaseB"/>
</dbReference>
<gene>
    <name evidence="9" type="ORF">OLEAN_C25650</name>
</gene>
<evidence type="ECO:0000313" key="10">
    <source>
        <dbReference type="Proteomes" id="UP000032749"/>
    </source>
</evidence>
<dbReference type="CDD" id="cd08041">
    <property type="entry name" value="OBF_kDNA_ligase_like"/>
    <property type="match status" value="1"/>
</dbReference>
<evidence type="ECO:0000256" key="2">
    <source>
        <dbReference type="ARBA" id="ARBA00022598"/>
    </source>
</evidence>
<dbReference type="PANTHER" id="PTHR47810:SF1">
    <property type="entry name" value="DNA LIGASE B"/>
    <property type="match status" value="1"/>
</dbReference>
<dbReference type="PATRIC" id="fig|698738.3.peg.2661"/>
<dbReference type="InterPro" id="IPR012310">
    <property type="entry name" value="DNA_ligase_ATP-dep_cent"/>
</dbReference>
<dbReference type="GO" id="GO:0006281">
    <property type="term" value="P:DNA repair"/>
    <property type="evidence" value="ECO:0007669"/>
    <property type="project" value="UniProtKB-KW"/>
</dbReference>